<accession>A0A328YUK6</accession>
<evidence type="ECO:0000256" key="1">
    <source>
        <dbReference type="SAM" id="MobiDB-lite"/>
    </source>
</evidence>
<dbReference type="AlphaFoldDB" id="A0A328YUK6"/>
<protein>
    <submittedName>
        <fullName evidence="2">Uncharacterized protein</fullName>
    </submittedName>
</protein>
<name>A0A328YUK6_9BURK</name>
<dbReference type="Proteomes" id="UP000248856">
    <property type="component" value="Unassembled WGS sequence"/>
</dbReference>
<feature type="region of interest" description="Disordered" evidence="1">
    <location>
        <begin position="1"/>
        <end position="60"/>
    </location>
</feature>
<comment type="caution">
    <text evidence="2">The sequence shown here is derived from an EMBL/GenBank/DDBJ whole genome shotgun (WGS) entry which is preliminary data.</text>
</comment>
<organism evidence="2 3">
    <name type="scientific">Paracidovorax anthurii</name>
    <dbReference type="NCBI Taxonomy" id="78229"/>
    <lineage>
        <taxon>Bacteria</taxon>
        <taxon>Pseudomonadati</taxon>
        <taxon>Pseudomonadota</taxon>
        <taxon>Betaproteobacteria</taxon>
        <taxon>Burkholderiales</taxon>
        <taxon>Comamonadaceae</taxon>
        <taxon>Paracidovorax</taxon>
    </lineage>
</organism>
<keyword evidence="3" id="KW-1185">Reference proteome</keyword>
<proteinExistence type="predicted"/>
<sequence length="334" mass="34336">MVSITSSSGMPALPARHAAEEAVDQPSTRRSTSRSHGREVTSDLANRPPPPSSGDTVSVPRAALPTAGNFQRTATVLRQAAFHTASTVQRAASQAAAAAQHAAVQTGAALRDTAVQAAAATQEAAAAAWQTVEGVLRAGGALAQAGVLIINELQQDPRARLADAGAVVAAGGLGMMVHGGLWVGGPGTLPDEQDRGLREAAQGFILAAAGLAVAIAVDPRPHPRANRQAMPIDPQPAGRIEVQSLLHTEALDNAINIVAGLEPAQDPGLSLGNALLVMDHLYDAATLPEDRLHLRVRQAVLDANDDPQQIIQGLLRLVTAEPPLLSSRSAPQAG</sequence>
<evidence type="ECO:0000313" key="2">
    <source>
        <dbReference type="EMBL" id="RAR76485.1"/>
    </source>
</evidence>
<evidence type="ECO:0000313" key="3">
    <source>
        <dbReference type="Proteomes" id="UP000248856"/>
    </source>
</evidence>
<dbReference type="EMBL" id="QLTA01000047">
    <property type="protein sequence ID" value="RAR76485.1"/>
    <property type="molecule type" value="Genomic_DNA"/>
</dbReference>
<gene>
    <name evidence="2" type="ORF">AX018_104728</name>
</gene>
<reference evidence="2 3" key="1">
    <citation type="submission" date="2018-06" db="EMBL/GenBank/DDBJ databases">
        <title>Genomic Encyclopedia of Archaeal and Bacterial Type Strains, Phase II (KMG-II): from individual species to whole genera.</title>
        <authorList>
            <person name="Goeker M."/>
        </authorList>
    </citation>
    <scope>NUCLEOTIDE SEQUENCE [LARGE SCALE GENOMIC DNA]</scope>
    <source>
        <strain evidence="2 3">CFPB 3232</strain>
    </source>
</reference>